<evidence type="ECO:0008006" key="4">
    <source>
        <dbReference type="Google" id="ProtNLM"/>
    </source>
</evidence>
<dbReference type="EMBL" id="LRFC01000001">
    <property type="protein sequence ID" value="KZE69005.1"/>
    <property type="molecule type" value="Genomic_DNA"/>
</dbReference>
<feature type="transmembrane region" description="Helical" evidence="1">
    <location>
        <begin position="35"/>
        <end position="53"/>
    </location>
</feature>
<dbReference type="Proteomes" id="UP000076567">
    <property type="component" value="Unassembled WGS sequence"/>
</dbReference>
<feature type="transmembrane region" description="Helical" evidence="1">
    <location>
        <begin position="6"/>
        <end position="28"/>
    </location>
</feature>
<organism evidence="2 3">
    <name type="scientific">Fictibacillus phosphorivorans</name>
    <dbReference type="NCBI Taxonomy" id="1221500"/>
    <lineage>
        <taxon>Bacteria</taxon>
        <taxon>Bacillati</taxon>
        <taxon>Bacillota</taxon>
        <taxon>Bacilli</taxon>
        <taxon>Bacillales</taxon>
        <taxon>Fictibacillaceae</taxon>
        <taxon>Fictibacillus</taxon>
    </lineage>
</organism>
<evidence type="ECO:0000256" key="1">
    <source>
        <dbReference type="SAM" id="Phobius"/>
    </source>
</evidence>
<protein>
    <recommendedName>
        <fullName evidence="4">DUF2651 domain-containing protein</fullName>
    </recommendedName>
</protein>
<keyword evidence="3" id="KW-1185">Reference proteome</keyword>
<name>A0A165P563_9BACL</name>
<reference evidence="3" key="1">
    <citation type="submission" date="2016-01" db="EMBL/GenBank/DDBJ databases">
        <title>Draft genome of Chromobacterium sp. F49.</title>
        <authorList>
            <person name="Hong K.W."/>
        </authorList>
    </citation>
    <scope>NUCLEOTIDE SEQUENCE [LARGE SCALE GENOMIC DNA]</scope>
    <source>
        <strain evidence="3">P7IIIA</strain>
    </source>
</reference>
<feature type="transmembrane region" description="Helical" evidence="1">
    <location>
        <begin position="59"/>
        <end position="80"/>
    </location>
</feature>
<gene>
    <name evidence="2" type="ORF">AWM68_01695</name>
</gene>
<keyword evidence="1" id="KW-0472">Membrane</keyword>
<dbReference type="AlphaFoldDB" id="A0A165P563"/>
<accession>A0A165P563</accession>
<keyword evidence="1" id="KW-1133">Transmembrane helix</keyword>
<evidence type="ECO:0000313" key="2">
    <source>
        <dbReference type="EMBL" id="KZE69005.1"/>
    </source>
</evidence>
<keyword evidence="1" id="KW-0812">Transmembrane</keyword>
<sequence length="94" mass="11007">MSSMEFVLMLYLLPLCLIAFLVCGVLQYLFPRIKLYLIILGCYVIVSLYLWYRSWIVDWTLLSFVAGSAMISIALVMLYMKVYRMAEKKANEMN</sequence>
<proteinExistence type="predicted"/>
<comment type="caution">
    <text evidence="2">The sequence shown here is derived from an EMBL/GenBank/DDBJ whole genome shotgun (WGS) entry which is preliminary data.</text>
</comment>
<evidence type="ECO:0000313" key="3">
    <source>
        <dbReference type="Proteomes" id="UP000076567"/>
    </source>
</evidence>